<dbReference type="NCBIfam" id="TIGR00229">
    <property type="entry name" value="sensory_box"/>
    <property type="match status" value="1"/>
</dbReference>
<dbReference type="InterPro" id="IPR013324">
    <property type="entry name" value="RNA_pol_sigma_r3/r4-like"/>
</dbReference>
<dbReference type="Pfam" id="PF15915">
    <property type="entry name" value="BAT"/>
    <property type="match status" value="1"/>
</dbReference>
<dbReference type="KEGG" id="hsu:HLASF_0527"/>
<dbReference type="PANTHER" id="PTHR34236:SF1">
    <property type="entry name" value="DIMETHYL SULFOXIDE REDUCTASE TRANSCRIPTIONAL ACTIVATOR"/>
    <property type="match status" value="1"/>
</dbReference>
<accession>A0A0F7P741</accession>
<reference evidence="6 7" key="1">
    <citation type="journal article" date="2015" name="ISME J.">
        <title>Elemental sulfur and acetate can support life of a novel strictly anaerobic haloarchaeon.</title>
        <authorList>
            <person name="Sorokin D.Y."/>
            <person name="Kublanov I.V."/>
            <person name="Gavrilov S.N."/>
            <person name="Rojo D."/>
            <person name="Roman P."/>
            <person name="Golyshin P.N."/>
            <person name="Slepak V.Z."/>
            <person name="Smedile F."/>
            <person name="Ferrer M."/>
            <person name="Messina E."/>
            <person name="La Cono V."/>
            <person name="Yakimov M.M."/>
        </authorList>
    </citation>
    <scope>NUCLEOTIDE SEQUENCE [LARGE SCALE GENOMIC DNA]</scope>
    <source>
        <strain evidence="6 7">HSR2</strain>
    </source>
</reference>
<feature type="domain" description="PAC" evidence="5">
    <location>
        <begin position="167"/>
        <end position="221"/>
    </location>
</feature>
<keyword evidence="7" id="KW-1185">Reference proteome</keyword>
<dbReference type="PANTHER" id="PTHR34236">
    <property type="entry name" value="DIMETHYL SULFOXIDE REDUCTASE TRANSCRIPTIONAL ACTIVATOR"/>
    <property type="match status" value="1"/>
</dbReference>
<evidence type="ECO:0000256" key="2">
    <source>
        <dbReference type="ARBA" id="ARBA00023163"/>
    </source>
</evidence>
<feature type="domain" description="PAS" evidence="4">
    <location>
        <begin position="96"/>
        <end position="142"/>
    </location>
</feature>
<dbReference type="PROSITE" id="PS50112">
    <property type="entry name" value="PAS"/>
    <property type="match status" value="1"/>
</dbReference>
<dbReference type="Pfam" id="PF13185">
    <property type="entry name" value="GAF_2"/>
    <property type="match status" value="1"/>
</dbReference>
<evidence type="ECO:0000256" key="1">
    <source>
        <dbReference type="ARBA" id="ARBA00023015"/>
    </source>
</evidence>
<keyword evidence="2" id="KW-0804">Transcription</keyword>
<dbReference type="PROSITE" id="PS50113">
    <property type="entry name" value="PAC"/>
    <property type="match status" value="1"/>
</dbReference>
<dbReference type="SUPFAM" id="SSF88659">
    <property type="entry name" value="Sigma3 and sigma4 domains of RNA polymerase sigma factors"/>
    <property type="match status" value="1"/>
</dbReference>
<dbReference type="RefSeq" id="WP_050047836.1">
    <property type="nucleotide sequence ID" value="NZ_CP008874.1"/>
</dbReference>
<dbReference type="Pfam" id="PF04967">
    <property type="entry name" value="HTH_10"/>
    <property type="match status" value="1"/>
</dbReference>
<dbReference type="HOGENOM" id="CLU_010057_3_0_2"/>
<dbReference type="InterPro" id="IPR000014">
    <property type="entry name" value="PAS"/>
</dbReference>
<evidence type="ECO:0000313" key="7">
    <source>
        <dbReference type="Proteomes" id="UP000069906"/>
    </source>
</evidence>
<feature type="transmembrane region" description="Helical" evidence="3">
    <location>
        <begin position="6"/>
        <end position="25"/>
    </location>
</feature>
<keyword evidence="3" id="KW-0812">Transmembrane</keyword>
<gene>
    <name evidence="6" type="primary">boa2</name>
    <name evidence="6" type="ORF">HLASF_0527</name>
</gene>
<keyword evidence="3" id="KW-1133">Transmembrane helix</keyword>
<dbReference type="EMBL" id="CP008874">
    <property type="protein sequence ID" value="AKH97026.1"/>
    <property type="molecule type" value="Genomic_DNA"/>
</dbReference>
<dbReference type="Pfam" id="PF13426">
    <property type="entry name" value="PAS_9"/>
    <property type="match status" value="1"/>
</dbReference>
<evidence type="ECO:0000259" key="4">
    <source>
        <dbReference type="PROSITE" id="PS50112"/>
    </source>
</evidence>
<dbReference type="InterPro" id="IPR031803">
    <property type="entry name" value="BAT_GAF/HTH-assoc"/>
</dbReference>
<dbReference type="SMART" id="SM00086">
    <property type="entry name" value="PAC"/>
    <property type="match status" value="1"/>
</dbReference>
<organism evidence="6 7">
    <name type="scientific">Halanaeroarchaeum sulfurireducens</name>
    <dbReference type="NCBI Taxonomy" id="1604004"/>
    <lineage>
        <taxon>Archaea</taxon>
        <taxon>Methanobacteriati</taxon>
        <taxon>Methanobacteriota</taxon>
        <taxon>Stenosarchaea group</taxon>
        <taxon>Halobacteria</taxon>
        <taxon>Halobacteriales</taxon>
        <taxon>Halobacteriaceae</taxon>
        <taxon>Halanaeroarchaeum</taxon>
    </lineage>
</organism>
<dbReference type="Gene3D" id="1.10.10.10">
    <property type="entry name" value="Winged helix-like DNA-binding domain superfamily/Winged helix DNA-binding domain"/>
    <property type="match status" value="1"/>
</dbReference>
<dbReference type="PATRIC" id="fig|1604004.4.peg.552"/>
<evidence type="ECO:0000259" key="5">
    <source>
        <dbReference type="PROSITE" id="PS50113"/>
    </source>
</evidence>
<dbReference type="InterPro" id="IPR000700">
    <property type="entry name" value="PAS-assoc_C"/>
</dbReference>
<evidence type="ECO:0000313" key="6">
    <source>
        <dbReference type="EMBL" id="AKH97026.1"/>
    </source>
</evidence>
<dbReference type="InterPro" id="IPR003018">
    <property type="entry name" value="GAF"/>
</dbReference>
<dbReference type="Gene3D" id="3.30.450.40">
    <property type="match status" value="1"/>
</dbReference>
<dbReference type="Proteomes" id="UP000069906">
    <property type="component" value="Chromosome"/>
</dbReference>
<dbReference type="AlphaFoldDB" id="A0A0F7P741"/>
<keyword evidence="1" id="KW-0805">Transcription regulation</keyword>
<dbReference type="SMART" id="SM00091">
    <property type="entry name" value="PAS"/>
    <property type="match status" value="1"/>
</dbReference>
<proteinExistence type="predicted"/>
<sequence length="625" mass="69244">MDDLIIYASIGLRIVGVVYSILLLYRVEDARFGFLTAMLTLMTARQAATLQTGNPGIEELPGLIVSVFVVLTVFYLARYVEQEAEVQRTIRAKNDRLRTFRKAIEHAAHAIFLTDSDGTITYANPAVETVTGYGRDEVIGENPSLWKSGEHDEAFYEEMWETILDGAVWDGQIVNERKDGTRTWVDMTIAPIVGDDGTVDQFVAVDTDITERRRRKEKISEQNRRLEVLNHTNEIVRDVNQALVQADTRSEIESTVTEEFANSGPYEFAWIGTRSVTSDSLRPRAHAGIDEATLATLQEGFNEDDEDPISTAVRTDTVQITPCASADGEWPTRLEASGCRAIAAIPLTYGETGYGALCVATDDDTAFESIASGVFSELGRTIGYAINAIESKETLMTDSVTELEFRIRDGGCFSTEMSAALECTLDLDWTTPTGNDSLIEYFTVQGADPEAVIDFADGYPALSDVQQISEDGESTLFRFDVTDSCVAKTLGEFGADLSEIHVEDGRARVTAHLSSGGDVRAVLEALQSTHGEIELLARREKERPKRTLQEIRATLDERLTDRQREALQTAYIGGFFEWPREQSGEEIASVMGITQSTFLQHLRVAERKVFEATLQPDEPESPETQ</sequence>
<dbReference type="GeneID" id="25158720"/>
<dbReference type="InterPro" id="IPR001610">
    <property type="entry name" value="PAC"/>
</dbReference>
<keyword evidence="3" id="KW-0472">Membrane</keyword>
<dbReference type="InterPro" id="IPR035965">
    <property type="entry name" value="PAS-like_dom_sf"/>
</dbReference>
<dbReference type="OrthoDB" id="106505at2157"/>
<dbReference type="SUPFAM" id="SSF55781">
    <property type="entry name" value="GAF domain-like"/>
    <property type="match status" value="1"/>
</dbReference>
<dbReference type="InterPro" id="IPR036388">
    <property type="entry name" value="WH-like_DNA-bd_sf"/>
</dbReference>
<dbReference type="Gene3D" id="3.30.450.20">
    <property type="entry name" value="PAS domain"/>
    <property type="match status" value="1"/>
</dbReference>
<protein>
    <submittedName>
        <fullName evidence="6">Bacterio-opsin activator-like protein</fullName>
    </submittedName>
</protein>
<dbReference type="CDD" id="cd00130">
    <property type="entry name" value="PAS"/>
    <property type="match status" value="1"/>
</dbReference>
<dbReference type="InterPro" id="IPR029016">
    <property type="entry name" value="GAF-like_dom_sf"/>
</dbReference>
<name>A0A0F7P741_9EURY</name>
<dbReference type="InterPro" id="IPR007050">
    <property type="entry name" value="HTH_bacterioopsin"/>
</dbReference>
<evidence type="ECO:0000256" key="3">
    <source>
        <dbReference type="SAM" id="Phobius"/>
    </source>
</evidence>
<dbReference type="SUPFAM" id="SSF55785">
    <property type="entry name" value="PYP-like sensor domain (PAS domain)"/>
    <property type="match status" value="1"/>
</dbReference>